<evidence type="ECO:0000313" key="1">
    <source>
        <dbReference type="EMBL" id="BBG30678.1"/>
    </source>
</evidence>
<keyword evidence="1" id="KW-0418">Kinase</keyword>
<dbReference type="STRING" id="1123510.GCA_000620025_02039"/>
<name>A0A348HGC6_9GAMM</name>
<organism evidence="1 2">
    <name type="scientific">Zymobacter palmae</name>
    <dbReference type="NCBI Taxonomy" id="33074"/>
    <lineage>
        <taxon>Bacteria</taxon>
        <taxon>Pseudomonadati</taxon>
        <taxon>Pseudomonadota</taxon>
        <taxon>Gammaproteobacteria</taxon>
        <taxon>Oceanospirillales</taxon>
        <taxon>Halomonadaceae</taxon>
        <taxon>Zymobacter group</taxon>
        <taxon>Zymobacter</taxon>
    </lineage>
</organism>
<keyword evidence="2" id="KW-1185">Reference proteome</keyword>
<dbReference type="RefSeq" id="WP_027705142.1">
    <property type="nucleotide sequence ID" value="NZ_AP018933.1"/>
</dbReference>
<proteinExistence type="predicted"/>
<protein>
    <submittedName>
        <fullName evidence="1">Chemotaxis protein histidine kinase</fullName>
    </submittedName>
</protein>
<dbReference type="GO" id="GO:0016301">
    <property type="term" value="F:kinase activity"/>
    <property type="evidence" value="ECO:0007669"/>
    <property type="project" value="UniProtKB-KW"/>
</dbReference>
<dbReference type="Proteomes" id="UP000267342">
    <property type="component" value="Chromosome"/>
</dbReference>
<accession>A0A348HGC6</accession>
<keyword evidence="1" id="KW-0808">Transferase</keyword>
<sequence length="148" mass="16148">MDIDPSRRTQRLMYDAELLASHALSLDGALQQACESGALVLAEQSLAALVAELAAPQSLDAGPWQQMLNALPDTLQERRLLERALLTANGELYALYLRLEQRRTGHIPATVGLIATTLSVGERVAQLKDQLVALRVLANGLRESSRFC</sequence>
<gene>
    <name evidence="1" type="ORF">ZBT109_1932</name>
</gene>
<dbReference type="InterPro" id="IPR046493">
    <property type="entry name" value="DUF6586"/>
</dbReference>
<dbReference type="Pfam" id="PF20227">
    <property type="entry name" value="DUF6586"/>
    <property type="match status" value="1"/>
</dbReference>
<reference evidence="1 2" key="1">
    <citation type="submission" date="2018-09" db="EMBL/GenBank/DDBJ databases">
        <title>Zymobacter palmae IAM14233 (=T109) whole genome analysis.</title>
        <authorList>
            <person name="Yanase H."/>
        </authorList>
    </citation>
    <scope>NUCLEOTIDE SEQUENCE [LARGE SCALE GENOMIC DNA]</scope>
    <source>
        <strain evidence="1 2">IAM14233</strain>
    </source>
</reference>
<dbReference type="KEGG" id="zpl:ZBT109_1932"/>
<evidence type="ECO:0000313" key="2">
    <source>
        <dbReference type="Proteomes" id="UP000267342"/>
    </source>
</evidence>
<dbReference type="AlphaFoldDB" id="A0A348HGC6"/>
<dbReference type="EMBL" id="AP018933">
    <property type="protein sequence ID" value="BBG30678.1"/>
    <property type="molecule type" value="Genomic_DNA"/>
</dbReference>